<sequence>MDSTKLSATFLLLTILLSTTPPSLSCGSCPGHNPTKPHHPPKSKPSPNKPPRPPTPPRWAPSSCPQSSATPLSAAGLPLTSLPSAAPLLRPGRLAPAAAAAARRRSLLPLRRLRRARSTR</sequence>
<feature type="signal peptide" evidence="2">
    <location>
        <begin position="1"/>
        <end position="25"/>
    </location>
</feature>
<evidence type="ECO:0000313" key="4">
    <source>
        <dbReference type="Proteomes" id="UP001140949"/>
    </source>
</evidence>
<reference evidence="3" key="1">
    <citation type="journal article" date="2023" name="GigaByte">
        <title>Genome assembly of the bearded iris, Iris pallida Lam.</title>
        <authorList>
            <person name="Bruccoleri R.E."/>
            <person name="Oakeley E.J."/>
            <person name="Faust A.M.E."/>
            <person name="Altorfer M."/>
            <person name="Dessus-Babus S."/>
            <person name="Burckhardt D."/>
            <person name="Oertli M."/>
            <person name="Naumann U."/>
            <person name="Petersen F."/>
            <person name="Wong J."/>
        </authorList>
    </citation>
    <scope>NUCLEOTIDE SEQUENCE</scope>
    <source>
        <strain evidence="3">GSM-AAB239-AS_SAM_17_03QT</strain>
    </source>
</reference>
<organism evidence="3 4">
    <name type="scientific">Iris pallida</name>
    <name type="common">Sweet iris</name>
    <dbReference type="NCBI Taxonomy" id="29817"/>
    <lineage>
        <taxon>Eukaryota</taxon>
        <taxon>Viridiplantae</taxon>
        <taxon>Streptophyta</taxon>
        <taxon>Embryophyta</taxon>
        <taxon>Tracheophyta</taxon>
        <taxon>Spermatophyta</taxon>
        <taxon>Magnoliopsida</taxon>
        <taxon>Liliopsida</taxon>
        <taxon>Asparagales</taxon>
        <taxon>Iridaceae</taxon>
        <taxon>Iridoideae</taxon>
        <taxon>Irideae</taxon>
        <taxon>Iris</taxon>
    </lineage>
</organism>
<evidence type="ECO:0000256" key="1">
    <source>
        <dbReference type="SAM" id="MobiDB-lite"/>
    </source>
</evidence>
<feature type="compositionally biased region" description="Low complexity" evidence="1">
    <location>
        <begin position="71"/>
        <end position="85"/>
    </location>
</feature>
<dbReference type="AlphaFoldDB" id="A0AAX6GVK5"/>
<proteinExistence type="predicted"/>
<comment type="caution">
    <text evidence="3">The sequence shown here is derived from an EMBL/GenBank/DDBJ whole genome shotgun (WGS) entry which is preliminary data.</text>
</comment>
<feature type="compositionally biased region" description="Pro residues" evidence="1">
    <location>
        <begin position="43"/>
        <end position="59"/>
    </location>
</feature>
<gene>
    <name evidence="3" type="ORF">M6B38_346390</name>
</gene>
<feature type="region of interest" description="Disordered" evidence="1">
    <location>
        <begin position="23"/>
        <end position="85"/>
    </location>
</feature>
<dbReference type="Proteomes" id="UP001140949">
    <property type="component" value="Unassembled WGS sequence"/>
</dbReference>
<evidence type="ECO:0000256" key="2">
    <source>
        <dbReference type="SAM" id="SignalP"/>
    </source>
</evidence>
<keyword evidence="2" id="KW-0732">Signal</keyword>
<protein>
    <submittedName>
        <fullName evidence="3">Uncharacterized protein</fullName>
    </submittedName>
</protein>
<dbReference type="EMBL" id="JANAVB010016194">
    <property type="protein sequence ID" value="KAJ6832325.1"/>
    <property type="molecule type" value="Genomic_DNA"/>
</dbReference>
<reference evidence="3" key="2">
    <citation type="submission" date="2023-04" db="EMBL/GenBank/DDBJ databases">
        <authorList>
            <person name="Bruccoleri R.E."/>
            <person name="Oakeley E.J."/>
            <person name="Faust A.-M."/>
            <person name="Dessus-Babus S."/>
            <person name="Altorfer M."/>
            <person name="Burckhardt D."/>
            <person name="Oertli M."/>
            <person name="Naumann U."/>
            <person name="Petersen F."/>
            <person name="Wong J."/>
        </authorList>
    </citation>
    <scope>NUCLEOTIDE SEQUENCE</scope>
    <source>
        <strain evidence="3">GSM-AAB239-AS_SAM_17_03QT</strain>
        <tissue evidence="3">Leaf</tissue>
    </source>
</reference>
<evidence type="ECO:0000313" key="3">
    <source>
        <dbReference type="EMBL" id="KAJ6832325.1"/>
    </source>
</evidence>
<feature type="chain" id="PRO_5043399626" evidence="2">
    <location>
        <begin position="26"/>
        <end position="120"/>
    </location>
</feature>
<accession>A0AAX6GVK5</accession>
<name>A0AAX6GVK5_IRIPA</name>
<keyword evidence="4" id="KW-1185">Reference proteome</keyword>